<protein>
    <recommendedName>
        <fullName evidence="1">Peptidase M13 C-terminal domain-containing protein</fullName>
    </recommendedName>
</protein>
<dbReference type="Proteomes" id="UP000054047">
    <property type="component" value="Unassembled WGS sequence"/>
</dbReference>
<dbReference type="InterPro" id="IPR024079">
    <property type="entry name" value="MetalloPept_cat_dom_sf"/>
</dbReference>
<dbReference type="PROSITE" id="PS51885">
    <property type="entry name" value="NEPRILYSIN"/>
    <property type="match status" value="1"/>
</dbReference>
<dbReference type="EMBL" id="KN730372">
    <property type="protein sequence ID" value="KIH61143.1"/>
    <property type="molecule type" value="Genomic_DNA"/>
</dbReference>
<feature type="domain" description="Peptidase M13 C-terminal" evidence="1">
    <location>
        <begin position="2"/>
        <end position="64"/>
    </location>
</feature>
<reference evidence="2 3" key="1">
    <citation type="submission" date="2013-12" db="EMBL/GenBank/DDBJ databases">
        <title>Draft genome of the parsitic nematode Ancylostoma duodenale.</title>
        <authorList>
            <person name="Mitreva M."/>
        </authorList>
    </citation>
    <scope>NUCLEOTIDE SEQUENCE [LARGE SCALE GENOMIC DNA]</scope>
    <source>
        <strain evidence="2 3">Zhejiang</strain>
    </source>
</reference>
<name>A0A0C2CW48_9BILA</name>
<dbReference type="AlphaFoldDB" id="A0A0C2CW48"/>
<gene>
    <name evidence="2" type="ORF">ANCDUO_08591</name>
</gene>
<dbReference type="Pfam" id="PF01431">
    <property type="entry name" value="Peptidase_M13"/>
    <property type="match status" value="1"/>
</dbReference>
<dbReference type="GO" id="GO:0016485">
    <property type="term" value="P:protein processing"/>
    <property type="evidence" value="ECO:0007669"/>
    <property type="project" value="TreeGrafter"/>
</dbReference>
<keyword evidence="3" id="KW-1185">Reference proteome</keyword>
<dbReference type="MEROPS" id="M13.A16"/>
<sequence>MFMRGDDNFWCGQKKEAAAVQQVMTDEHSPELFRVFGVLSNLREFAEAFSCPKGSPLNPEQRCVVW</sequence>
<dbReference type="OrthoDB" id="5873741at2759"/>
<evidence type="ECO:0000313" key="2">
    <source>
        <dbReference type="EMBL" id="KIH61143.1"/>
    </source>
</evidence>
<dbReference type="GO" id="GO:0005886">
    <property type="term" value="C:plasma membrane"/>
    <property type="evidence" value="ECO:0007669"/>
    <property type="project" value="TreeGrafter"/>
</dbReference>
<dbReference type="Gene3D" id="3.40.390.10">
    <property type="entry name" value="Collagenase (Catalytic Domain)"/>
    <property type="match status" value="1"/>
</dbReference>
<accession>A0A0C2CW48</accession>
<dbReference type="SUPFAM" id="SSF55486">
    <property type="entry name" value="Metalloproteases ('zincins'), catalytic domain"/>
    <property type="match status" value="1"/>
</dbReference>
<dbReference type="GO" id="GO:0004222">
    <property type="term" value="F:metalloendopeptidase activity"/>
    <property type="evidence" value="ECO:0007669"/>
    <property type="project" value="InterPro"/>
</dbReference>
<evidence type="ECO:0000259" key="1">
    <source>
        <dbReference type="Pfam" id="PF01431"/>
    </source>
</evidence>
<dbReference type="PANTHER" id="PTHR11733:SF239">
    <property type="entry name" value="NEPRILYSIN-11"/>
    <property type="match status" value="1"/>
</dbReference>
<dbReference type="InterPro" id="IPR000718">
    <property type="entry name" value="Peptidase_M13"/>
</dbReference>
<dbReference type="InterPro" id="IPR018497">
    <property type="entry name" value="Peptidase_M13_C"/>
</dbReference>
<dbReference type="PANTHER" id="PTHR11733">
    <property type="entry name" value="ZINC METALLOPROTEASE FAMILY M13 NEPRILYSIN-RELATED"/>
    <property type="match status" value="1"/>
</dbReference>
<proteinExistence type="predicted"/>
<evidence type="ECO:0000313" key="3">
    <source>
        <dbReference type="Proteomes" id="UP000054047"/>
    </source>
</evidence>
<organism evidence="2 3">
    <name type="scientific">Ancylostoma duodenale</name>
    <dbReference type="NCBI Taxonomy" id="51022"/>
    <lineage>
        <taxon>Eukaryota</taxon>
        <taxon>Metazoa</taxon>
        <taxon>Ecdysozoa</taxon>
        <taxon>Nematoda</taxon>
        <taxon>Chromadorea</taxon>
        <taxon>Rhabditida</taxon>
        <taxon>Rhabditina</taxon>
        <taxon>Rhabditomorpha</taxon>
        <taxon>Strongyloidea</taxon>
        <taxon>Ancylostomatidae</taxon>
        <taxon>Ancylostomatinae</taxon>
        <taxon>Ancylostoma</taxon>
    </lineage>
</organism>